<evidence type="ECO:0000313" key="2">
    <source>
        <dbReference type="EMBL" id="NPU69336.1"/>
    </source>
</evidence>
<gene>
    <name evidence="2" type="ORF">HL667_30330</name>
</gene>
<dbReference type="RefSeq" id="WP_172114387.1">
    <property type="nucleotide sequence ID" value="NZ_JABFDM010000005.1"/>
</dbReference>
<comment type="caution">
    <text evidence="2">The sequence shown here is derived from an EMBL/GenBank/DDBJ whole genome shotgun (WGS) entry which is preliminary data.</text>
</comment>
<reference evidence="2" key="1">
    <citation type="submission" date="2020-05" db="EMBL/GenBank/DDBJ databases">
        <title>Nod-independent and nitrogen-fixing Bradyrhizobium aeschynomene sp. nov. isolated from nodules of Aeschynomene indica.</title>
        <authorList>
            <person name="Zhang Z."/>
        </authorList>
    </citation>
    <scope>NUCLEOTIDE SEQUENCE</scope>
    <source>
        <strain evidence="2">83012</strain>
    </source>
</reference>
<accession>A0ABX2CMC1</accession>
<keyword evidence="3" id="KW-1185">Reference proteome</keyword>
<organism evidence="2 3">
    <name type="scientific">Bradyrhizobium aeschynomenes</name>
    <dbReference type="NCBI Taxonomy" id="2734909"/>
    <lineage>
        <taxon>Bacteria</taxon>
        <taxon>Pseudomonadati</taxon>
        <taxon>Pseudomonadota</taxon>
        <taxon>Alphaproteobacteria</taxon>
        <taxon>Hyphomicrobiales</taxon>
        <taxon>Nitrobacteraceae</taxon>
        <taxon>Bradyrhizobium</taxon>
    </lineage>
</organism>
<feature type="compositionally biased region" description="Low complexity" evidence="1">
    <location>
        <begin position="1"/>
        <end position="11"/>
    </location>
</feature>
<proteinExistence type="predicted"/>
<evidence type="ECO:0000313" key="3">
    <source>
        <dbReference type="Proteomes" id="UP000886476"/>
    </source>
</evidence>
<sequence>MSVSSVSSSSAPPSPPPVSIETNKPQTQQAQSQQTQSFKPDKTGDENAAENKASRPPLPPGQGTRVDIIA</sequence>
<dbReference type="EMBL" id="JABFDN010000016">
    <property type="protein sequence ID" value="NPU69336.1"/>
    <property type="molecule type" value="Genomic_DNA"/>
</dbReference>
<evidence type="ECO:0000256" key="1">
    <source>
        <dbReference type="SAM" id="MobiDB-lite"/>
    </source>
</evidence>
<dbReference type="Proteomes" id="UP000886476">
    <property type="component" value="Unassembled WGS sequence"/>
</dbReference>
<name>A0ABX2CMC1_9BRAD</name>
<feature type="region of interest" description="Disordered" evidence="1">
    <location>
        <begin position="1"/>
        <end position="70"/>
    </location>
</feature>
<protein>
    <submittedName>
        <fullName evidence="2">Uncharacterized protein</fullName>
    </submittedName>
</protein>
<feature type="compositionally biased region" description="Low complexity" evidence="1">
    <location>
        <begin position="26"/>
        <end position="37"/>
    </location>
</feature>